<keyword evidence="2" id="KW-1185">Reference proteome</keyword>
<sequence length="111" mass="12207">MILNSIPHCKESSLTCSPPATLVHYEVSFLLSGCRTLCRRRVVASRPRRECAPSGLSLLSSVDCFLCLVPGKYFSCSTTHLLAAPTLAFLFLIPDAMRLNNVSFNAELIVF</sequence>
<accession>A0ABR4LDG8</accession>
<organism evidence="1 2">
    <name type="scientific">Aspergillus lucknowensis</name>
    <dbReference type="NCBI Taxonomy" id="176173"/>
    <lineage>
        <taxon>Eukaryota</taxon>
        <taxon>Fungi</taxon>
        <taxon>Dikarya</taxon>
        <taxon>Ascomycota</taxon>
        <taxon>Pezizomycotina</taxon>
        <taxon>Eurotiomycetes</taxon>
        <taxon>Eurotiomycetidae</taxon>
        <taxon>Eurotiales</taxon>
        <taxon>Aspergillaceae</taxon>
        <taxon>Aspergillus</taxon>
        <taxon>Aspergillus subgen. Nidulantes</taxon>
    </lineage>
</organism>
<evidence type="ECO:0000313" key="1">
    <source>
        <dbReference type="EMBL" id="KAL2862565.1"/>
    </source>
</evidence>
<protein>
    <submittedName>
        <fullName evidence="1">Uncharacterized protein</fullName>
    </submittedName>
</protein>
<dbReference type="EMBL" id="JBFXLQ010000065">
    <property type="protein sequence ID" value="KAL2862565.1"/>
    <property type="molecule type" value="Genomic_DNA"/>
</dbReference>
<name>A0ABR4LDG8_9EURO</name>
<evidence type="ECO:0000313" key="2">
    <source>
        <dbReference type="Proteomes" id="UP001610432"/>
    </source>
</evidence>
<dbReference type="GeneID" id="98145412"/>
<reference evidence="1 2" key="1">
    <citation type="submission" date="2024-07" db="EMBL/GenBank/DDBJ databases">
        <title>Section-level genome sequencing and comparative genomics of Aspergillus sections Usti and Cavernicolus.</title>
        <authorList>
            <consortium name="Lawrence Berkeley National Laboratory"/>
            <person name="Nybo J.L."/>
            <person name="Vesth T.C."/>
            <person name="Theobald S."/>
            <person name="Frisvad J.C."/>
            <person name="Larsen T.O."/>
            <person name="Kjaerboelling I."/>
            <person name="Rothschild-Mancinelli K."/>
            <person name="Lyhne E.K."/>
            <person name="Kogle M.E."/>
            <person name="Barry K."/>
            <person name="Clum A."/>
            <person name="Na H."/>
            <person name="Ledsgaard L."/>
            <person name="Lin J."/>
            <person name="Lipzen A."/>
            <person name="Kuo A."/>
            <person name="Riley R."/>
            <person name="Mondo S."/>
            <person name="Labutti K."/>
            <person name="Haridas S."/>
            <person name="Pangalinan J."/>
            <person name="Salamov A.A."/>
            <person name="Simmons B.A."/>
            <person name="Magnuson J.K."/>
            <person name="Chen J."/>
            <person name="Drula E."/>
            <person name="Henrissat B."/>
            <person name="Wiebenga A."/>
            <person name="Lubbers R.J."/>
            <person name="Gomes A.C."/>
            <person name="Macurrencykelacurrency M.R."/>
            <person name="Stajich J."/>
            <person name="Grigoriev I.V."/>
            <person name="Mortensen U.H."/>
            <person name="De Vries R.P."/>
            <person name="Baker S.E."/>
            <person name="Andersen M.R."/>
        </authorList>
    </citation>
    <scope>NUCLEOTIDE SEQUENCE [LARGE SCALE GENOMIC DNA]</scope>
    <source>
        <strain evidence="1 2">CBS 449.75</strain>
    </source>
</reference>
<gene>
    <name evidence="1" type="ORF">BJX67DRAFT_366063</name>
</gene>
<comment type="caution">
    <text evidence="1">The sequence shown here is derived from an EMBL/GenBank/DDBJ whole genome shotgun (WGS) entry which is preliminary data.</text>
</comment>
<dbReference type="RefSeq" id="XP_070881544.1">
    <property type="nucleotide sequence ID" value="XM_071030340.1"/>
</dbReference>
<proteinExistence type="predicted"/>
<dbReference type="Proteomes" id="UP001610432">
    <property type="component" value="Unassembled WGS sequence"/>
</dbReference>